<dbReference type="RefSeq" id="WP_203783830.1">
    <property type="nucleotide sequence ID" value="NZ_BOMV01000055.1"/>
</dbReference>
<dbReference type="Proteomes" id="UP000636960">
    <property type="component" value="Unassembled WGS sequence"/>
</dbReference>
<evidence type="ECO:0000313" key="3">
    <source>
        <dbReference type="EMBL" id="GIE97149.1"/>
    </source>
</evidence>
<name>A0A919MW67_9ACTN</name>
<dbReference type="InterPro" id="IPR013538">
    <property type="entry name" value="ASHA1/2-like_C"/>
</dbReference>
<dbReference type="SUPFAM" id="SSF55961">
    <property type="entry name" value="Bet v1-like"/>
    <property type="match status" value="1"/>
</dbReference>
<feature type="domain" description="Activator of Hsp90 ATPase homologue 1/2-like C-terminal" evidence="2">
    <location>
        <begin position="36"/>
        <end position="139"/>
    </location>
</feature>
<comment type="similarity">
    <text evidence="1">Belongs to the AHA1 family.</text>
</comment>
<dbReference type="Gene3D" id="3.30.530.20">
    <property type="match status" value="1"/>
</dbReference>
<dbReference type="EMBL" id="BOMV01000055">
    <property type="protein sequence ID" value="GIE97149.1"/>
    <property type="molecule type" value="Genomic_DNA"/>
</dbReference>
<dbReference type="CDD" id="cd08899">
    <property type="entry name" value="SRPBCC_CalC_Aha1-like_6"/>
    <property type="match status" value="1"/>
</dbReference>
<gene>
    <name evidence="3" type="ORF">Ari01nite_46140</name>
</gene>
<organism evidence="3 4">
    <name type="scientific">Paractinoplanes rishiriensis</name>
    <dbReference type="NCBI Taxonomy" id="1050105"/>
    <lineage>
        <taxon>Bacteria</taxon>
        <taxon>Bacillati</taxon>
        <taxon>Actinomycetota</taxon>
        <taxon>Actinomycetes</taxon>
        <taxon>Micromonosporales</taxon>
        <taxon>Micromonosporaceae</taxon>
        <taxon>Paractinoplanes</taxon>
    </lineage>
</organism>
<reference evidence="3" key="1">
    <citation type="submission" date="2021-01" db="EMBL/GenBank/DDBJ databases">
        <title>Whole genome shotgun sequence of Actinoplanes rishiriensis NBRC 108556.</title>
        <authorList>
            <person name="Komaki H."/>
            <person name="Tamura T."/>
        </authorList>
    </citation>
    <scope>NUCLEOTIDE SEQUENCE</scope>
    <source>
        <strain evidence="3">NBRC 108556</strain>
    </source>
</reference>
<sequence>MIDVRQQISAVRRSVGSRTLEAGEAKVSVISQVYDTDIDDLWEVVTTPERIGRWFLPVSGELKEGGHYQFEGQAGGSISRCDKPRGYAATWEYGGEVSWIEVRLTPEGDGTRFELEHVAHVKDEFWEQYGPAATGIGWDSGLVGLRLFLSDPEGAVLVSQEEKMAWAGSPDGVLMMRLSSEAWAEAAIAGGEDPAVAKARAERSFKAFTGAE</sequence>
<dbReference type="Pfam" id="PF08327">
    <property type="entry name" value="AHSA1"/>
    <property type="match status" value="1"/>
</dbReference>
<comment type="caution">
    <text evidence="3">The sequence shown here is derived from an EMBL/GenBank/DDBJ whole genome shotgun (WGS) entry which is preliminary data.</text>
</comment>
<evidence type="ECO:0000259" key="2">
    <source>
        <dbReference type="Pfam" id="PF08327"/>
    </source>
</evidence>
<evidence type="ECO:0000256" key="1">
    <source>
        <dbReference type="ARBA" id="ARBA00006817"/>
    </source>
</evidence>
<dbReference type="AlphaFoldDB" id="A0A919MW67"/>
<protein>
    <submittedName>
        <fullName evidence="3">Activator of HSP90 ATPase</fullName>
    </submittedName>
</protein>
<accession>A0A919MW67</accession>
<dbReference type="InterPro" id="IPR023393">
    <property type="entry name" value="START-like_dom_sf"/>
</dbReference>
<evidence type="ECO:0000313" key="4">
    <source>
        <dbReference type="Proteomes" id="UP000636960"/>
    </source>
</evidence>
<proteinExistence type="inferred from homology"/>
<keyword evidence="4" id="KW-1185">Reference proteome</keyword>